<dbReference type="EMBL" id="LLXI01000209">
    <property type="protein sequence ID" value="PKY42646.1"/>
    <property type="molecule type" value="Genomic_DNA"/>
</dbReference>
<feature type="region of interest" description="Disordered" evidence="1">
    <location>
        <begin position="19"/>
        <end position="49"/>
    </location>
</feature>
<evidence type="ECO:0000256" key="1">
    <source>
        <dbReference type="SAM" id="MobiDB-lite"/>
    </source>
</evidence>
<proteinExistence type="predicted"/>
<name>A0A2I1G7N4_9GLOM</name>
<dbReference type="AlphaFoldDB" id="A0A2I1G7N4"/>
<dbReference type="VEuPathDB" id="FungiDB:RhiirFUN_022456"/>
<gene>
    <name evidence="2" type="ORF">RhiirA4_506583</name>
</gene>
<dbReference type="Proteomes" id="UP000234323">
    <property type="component" value="Unassembled WGS sequence"/>
</dbReference>
<keyword evidence="3" id="KW-1185">Reference proteome</keyword>
<dbReference type="VEuPathDB" id="FungiDB:RhiirA1_470420"/>
<comment type="caution">
    <text evidence="2">The sequence shown here is derived from an EMBL/GenBank/DDBJ whole genome shotgun (WGS) entry which is preliminary data.</text>
</comment>
<accession>A0A2I1G7N4</accession>
<evidence type="ECO:0000313" key="3">
    <source>
        <dbReference type="Proteomes" id="UP000234323"/>
    </source>
</evidence>
<protein>
    <submittedName>
        <fullName evidence="2">Uncharacterized protein</fullName>
    </submittedName>
</protein>
<sequence>MKPTNYNIGKLRCDECYKNSINNKRSPTPDTDEGNKKPKYNIPEPEDPMEEMELDLLKPNKGKEKQKYSKVKCTNCNREESPTNYINNLGICPKCDRLELIGRAIVCREECNGISTIMNMVNKDKSGKPQLQLIQKKLQIWIDRFGYDLEDEDDRQELRAGQV</sequence>
<feature type="compositionally biased region" description="Polar residues" evidence="1">
    <location>
        <begin position="19"/>
        <end position="29"/>
    </location>
</feature>
<reference evidence="2 3" key="1">
    <citation type="submission" date="2015-10" db="EMBL/GenBank/DDBJ databases">
        <title>Genome analyses suggest a sexual origin of heterokaryosis in a supposedly ancient asexual fungus.</title>
        <authorList>
            <person name="Ropars J."/>
            <person name="Sedzielewska K."/>
            <person name="Noel J."/>
            <person name="Charron P."/>
            <person name="Farinelli L."/>
            <person name="Marton T."/>
            <person name="Kruger M."/>
            <person name="Pelin A."/>
            <person name="Brachmann A."/>
            <person name="Corradi N."/>
        </authorList>
    </citation>
    <scope>NUCLEOTIDE SEQUENCE [LARGE SCALE GENOMIC DNA]</scope>
    <source>
        <strain evidence="2 3">A4</strain>
    </source>
</reference>
<evidence type="ECO:0000313" key="2">
    <source>
        <dbReference type="EMBL" id="PKY42646.1"/>
    </source>
</evidence>
<organism evidence="2 3">
    <name type="scientific">Rhizophagus irregularis</name>
    <dbReference type="NCBI Taxonomy" id="588596"/>
    <lineage>
        <taxon>Eukaryota</taxon>
        <taxon>Fungi</taxon>
        <taxon>Fungi incertae sedis</taxon>
        <taxon>Mucoromycota</taxon>
        <taxon>Glomeromycotina</taxon>
        <taxon>Glomeromycetes</taxon>
        <taxon>Glomerales</taxon>
        <taxon>Glomeraceae</taxon>
        <taxon>Rhizophagus</taxon>
    </lineage>
</organism>